<evidence type="ECO:0000256" key="1">
    <source>
        <dbReference type="PROSITE-ProRule" id="PRU00047"/>
    </source>
</evidence>
<gene>
    <name evidence="4" type="ORF">FOZ61_000806</name>
</gene>
<protein>
    <recommendedName>
        <fullName evidence="3">CCHC-type domain-containing protein</fullName>
    </recommendedName>
</protein>
<evidence type="ECO:0000259" key="3">
    <source>
        <dbReference type="PROSITE" id="PS50158"/>
    </source>
</evidence>
<dbReference type="OrthoDB" id="10022108at2759"/>
<dbReference type="SUPFAM" id="SSF57756">
    <property type="entry name" value="Retrovirus zinc finger-like domains"/>
    <property type="match status" value="1"/>
</dbReference>
<dbReference type="GO" id="GO:0008270">
    <property type="term" value="F:zinc ion binding"/>
    <property type="evidence" value="ECO:0007669"/>
    <property type="project" value="UniProtKB-KW"/>
</dbReference>
<dbReference type="Gene3D" id="4.10.60.10">
    <property type="entry name" value="Zinc finger, CCHC-type"/>
    <property type="match status" value="1"/>
</dbReference>
<sequence length="475" mass="51414">MSNSNPQAAIPPDIHVDEQGNIFPKTPARPAPQGIFTGTQANAAQNGSKTIKISWADISDDDLGDIKGILASLRGRSASSFNASTMLDLVSLTFNLLPDKYHAVGQEVLQLLSRHYLSVVENLGRGSILRRPSPSGSVSNVGPSSSGSRTFSNVVEGNAAKRSRSGDALRAPRVVKTPSAQHRAALSKAKKANQSSCVIEVTPNTPIQQDAKQFATFREKLLAKLDKSISVTSCFPLRDGGMGIVLENSGDQSKALASLSNLRNYKAKVRKGLWPRIIIFNCPVARGIRTEALQAYLKEANPELCTELGSDSETIISGIYWRGNHLCCSTSPLFYKALASRGEGVGKIKCNRLLCRWGTVKMPPICYRCSAIGHIAASCPGKDSPPVCTRCGKDHERQHCDMENNVPKCHNCSMFNEKCREQGREQSRPTLHEATSMKCPSSLAFMRKILSRTDFGGVGAPQEANVSDGDQAMQL</sequence>
<keyword evidence="1" id="KW-0479">Metal-binding</keyword>
<reference evidence="4 5" key="1">
    <citation type="submission" date="2020-04" db="EMBL/GenBank/DDBJ databases">
        <title>Perkinsus olseni comparative genomics.</title>
        <authorList>
            <person name="Bogema D.R."/>
        </authorList>
    </citation>
    <scope>NUCLEOTIDE SEQUENCE [LARGE SCALE GENOMIC DNA]</scope>
    <source>
        <strain evidence="4">ATCC PRA-179</strain>
    </source>
</reference>
<feature type="domain" description="CCHC-type" evidence="3">
    <location>
        <begin position="366"/>
        <end position="380"/>
    </location>
</feature>
<keyword evidence="1" id="KW-0863">Zinc-finger</keyword>
<accession>A0A7J6KTK0</accession>
<organism evidence="4 5">
    <name type="scientific">Perkinsus olseni</name>
    <name type="common">Perkinsus atlanticus</name>
    <dbReference type="NCBI Taxonomy" id="32597"/>
    <lineage>
        <taxon>Eukaryota</taxon>
        <taxon>Sar</taxon>
        <taxon>Alveolata</taxon>
        <taxon>Perkinsozoa</taxon>
        <taxon>Perkinsea</taxon>
        <taxon>Perkinsida</taxon>
        <taxon>Perkinsidae</taxon>
        <taxon>Perkinsus</taxon>
    </lineage>
</organism>
<evidence type="ECO:0000313" key="5">
    <source>
        <dbReference type="Proteomes" id="UP000570595"/>
    </source>
</evidence>
<keyword evidence="1" id="KW-0862">Zinc</keyword>
<dbReference type="EMBL" id="JABAHT010001168">
    <property type="protein sequence ID" value="KAF4649939.1"/>
    <property type="molecule type" value="Genomic_DNA"/>
</dbReference>
<dbReference type="InterPro" id="IPR001878">
    <property type="entry name" value="Znf_CCHC"/>
</dbReference>
<comment type="caution">
    <text evidence="4">The sequence shown here is derived from an EMBL/GenBank/DDBJ whole genome shotgun (WGS) entry which is preliminary data.</text>
</comment>
<evidence type="ECO:0000256" key="2">
    <source>
        <dbReference type="SAM" id="MobiDB-lite"/>
    </source>
</evidence>
<dbReference type="GO" id="GO:0003676">
    <property type="term" value="F:nucleic acid binding"/>
    <property type="evidence" value="ECO:0007669"/>
    <property type="project" value="InterPro"/>
</dbReference>
<feature type="region of interest" description="Disordered" evidence="2">
    <location>
        <begin position="456"/>
        <end position="475"/>
    </location>
</feature>
<dbReference type="Proteomes" id="UP000570595">
    <property type="component" value="Unassembled WGS sequence"/>
</dbReference>
<feature type="compositionally biased region" description="Low complexity" evidence="2">
    <location>
        <begin position="130"/>
        <end position="149"/>
    </location>
</feature>
<dbReference type="AlphaFoldDB" id="A0A7J6KTK0"/>
<proteinExistence type="predicted"/>
<dbReference type="InterPro" id="IPR036875">
    <property type="entry name" value="Znf_CCHC_sf"/>
</dbReference>
<dbReference type="PROSITE" id="PS50158">
    <property type="entry name" value="ZF_CCHC"/>
    <property type="match status" value="1"/>
</dbReference>
<feature type="region of interest" description="Disordered" evidence="2">
    <location>
        <begin position="128"/>
        <end position="181"/>
    </location>
</feature>
<name>A0A7J6KTK0_PEROL</name>
<evidence type="ECO:0000313" key="4">
    <source>
        <dbReference type="EMBL" id="KAF4649939.1"/>
    </source>
</evidence>